<dbReference type="Proteomes" id="UP001607302">
    <property type="component" value="Unassembled WGS sequence"/>
</dbReference>
<evidence type="ECO:0000313" key="1">
    <source>
        <dbReference type="EMBL" id="KAL2717160.1"/>
    </source>
</evidence>
<gene>
    <name evidence="1" type="ORF">V1478_012860</name>
</gene>
<keyword evidence="2" id="KW-1185">Reference proteome</keyword>
<dbReference type="EMBL" id="JAUDFV010000153">
    <property type="protein sequence ID" value="KAL2717160.1"/>
    <property type="molecule type" value="Genomic_DNA"/>
</dbReference>
<accession>A0ABD2ABE6</accession>
<feature type="non-terminal residue" evidence="1">
    <location>
        <position position="188"/>
    </location>
</feature>
<comment type="caution">
    <text evidence="1">The sequence shown here is derived from an EMBL/GenBank/DDBJ whole genome shotgun (WGS) entry which is preliminary data.</text>
</comment>
<evidence type="ECO:0000313" key="2">
    <source>
        <dbReference type="Proteomes" id="UP001607302"/>
    </source>
</evidence>
<sequence>SKHWRSIAVPYLREYYGVSYSVTLNYLTILNHVGHLNAATNNEEAPKYRFEVFGPKDSRGALLFQEAWTRDYHYSVKREKEGRKCGPSKASYETIYSRGKQCAVGRQRVPTSTPCVSMRTTPTAKLAPDYTSSPLANFPLFRTASASFVGDHPPPPPRFTLFRLLSRAHSVETCVYVVSSNGSDFETF</sequence>
<reference evidence="1 2" key="1">
    <citation type="journal article" date="2024" name="Ann. Entomol. Soc. Am.">
        <title>Genomic analyses of the southern and eastern yellowjacket wasps (Hymenoptera: Vespidae) reveal evolutionary signatures of social life.</title>
        <authorList>
            <person name="Catto M.A."/>
            <person name="Caine P.B."/>
            <person name="Orr S.E."/>
            <person name="Hunt B.G."/>
            <person name="Goodisman M.A.D."/>
        </authorList>
    </citation>
    <scope>NUCLEOTIDE SEQUENCE [LARGE SCALE GENOMIC DNA]</scope>
    <source>
        <strain evidence="1">233</strain>
        <tissue evidence="1">Head and thorax</tissue>
    </source>
</reference>
<proteinExistence type="predicted"/>
<dbReference type="AlphaFoldDB" id="A0ABD2ABE6"/>
<feature type="non-terminal residue" evidence="1">
    <location>
        <position position="1"/>
    </location>
</feature>
<name>A0ABD2ABE6_VESSQ</name>
<protein>
    <submittedName>
        <fullName evidence="1">Uncharacterized protein</fullName>
    </submittedName>
</protein>
<organism evidence="1 2">
    <name type="scientific">Vespula squamosa</name>
    <name type="common">Southern yellow jacket</name>
    <name type="synonym">Wasp</name>
    <dbReference type="NCBI Taxonomy" id="30214"/>
    <lineage>
        <taxon>Eukaryota</taxon>
        <taxon>Metazoa</taxon>
        <taxon>Ecdysozoa</taxon>
        <taxon>Arthropoda</taxon>
        <taxon>Hexapoda</taxon>
        <taxon>Insecta</taxon>
        <taxon>Pterygota</taxon>
        <taxon>Neoptera</taxon>
        <taxon>Endopterygota</taxon>
        <taxon>Hymenoptera</taxon>
        <taxon>Apocrita</taxon>
        <taxon>Aculeata</taxon>
        <taxon>Vespoidea</taxon>
        <taxon>Vespidae</taxon>
        <taxon>Vespinae</taxon>
        <taxon>Vespula</taxon>
    </lineage>
</organism>